<feature type="domain" description="S1 motif" evidence="5">
    <location>
        <begin position="252"/>
        <end position="322"/>
    </location>
</feature>
<dbReference type="GO" id="GO:0003735">
    <property type="term" value="F:structural constituent of ribosome"/>
    <property type="evidence" value="ECO:0007669"/>
    <property type="project" value="TreeGrafter"/>
</dbReference>
<dbReference type="CDD" id="cd04465">
    <property type="entry name" value="S1_RPS1_repeat_ec2_hs2"/>
    <property type="match status" value="1"/>
</dbReference>
<feature type="domain" description="S1 motif" evidence="5">
    <location>
        <begin position="89"/>
        <end position="147"/>
    </location>
</feature>
<dbReference type="AlphaFoldDB" id="A0A5B8XV87"/>
<accession>A0A5B8XV87</accession>
<dbReference type="PANTHER" id="PTHR10724">
    <property type="entry name" value="30S RIBOSOMAL PROTEIN S1"/>
    <property type="match status" value="1"/>
</dbReference>
<evidence type="ECO:0000313" key="7">
    <source>
        <dbReference type="Proteomes" id="UP000321595"/>
    </source>
</evidence>
<feature type="domain" description="S1 motif" evidence="5">
    <location>
        <begin position="339"/>
        <end position="408"/>
    </location>
</feature>
<dbReference type="GO" id="GO:0006412">
    <property type="term" value="P:translation"/>
    <property type="evidence" value="ECO:0007669"/>
    <property type="project" value="TreeGrafter"/>
</dbReference>
<evidence type="ECO:0000313" key="6">
    <source>
        <dbReference type="EMBL" id="QED27359.1"/>
    </source>
</evidence>
<dbReference type="PANTHER" id="PTHR10724:SF7">
    <property type="entry name" value="SMALL RIBOSOMAL SUBUNIT PROTEIN BS1C"/>
    <property type="match status" value="1"/>
</dbReference>
<dbReference type="FunFam" id="2.40.50.140:FF:000051">
    <property type="entry name" value="RNA-binding transcriptional accessory protein"/>
    <property type="match status" value="1"/>
</dbReference>
<dbReference type="InterPro" id="IPR003029">
    <property type="entry name" value="S1_domain"/>
</dbReference>
<organism evidence="6 7">
    <name type="scientific">Microvenator marinus</name>
    <dbReference type="NCBI Taxonomy" id="2600177"/>
    <lineage>
        <taxon>Bacteria</taxon>
        <taxon>Deltaproteobacteria</taxon>
        <taxon>Bradymonadales</taxon>
        <taxon>Microvenatoraceae</taxon>
        <taxon>Microvenator</taxon>
    </lineage>
</organism>
<dbReference type="InterPro" id="IPR012340">
    <property type="entry name" value="NA-bd_OB-fold"/>
</dbReference>
<sequence>MNNKNFPGAQDPQVRKASAPESSDSPIAADGLPTLSPPPPVDSNESKAPAKPKKPDHVHVHVETGSLADFEALLAGESFESPRARVQPGDKVGGVVTKVGEKYLYVELDGRIEGLASTIDYPDTKEGDRLDFYVIHTRGGTVELGKSMSTRDSGLDALEHAYSAGLPVEGRVSSRNKGGFEIDFKGVAAFCPLSQIEAGFTEDPDEHLGKTYRFKITDIREDGRNVVVSRSALIQEERAAAAQETLATLQEGQVVQGTVTRLADFGAFVDLGGIEGLVHVSEIGHARIAHPSEALKEGELVSARVLKMEEGPKGLRIGLSIKDTLSDPWESRISEFAEGSKIEGRVTRVEPFGAFVEIAPGLEGLVHISEMSNEHVKRASDVVKVGQTVNVEIQSIDTARKRLSLSMKEAGEDVWSAIDQHFVVGQKVSGAVENIEDFGVFVRLQGATALLPRSEMGLARDATPHRLYKTGQTVEAKILEIDPIRRRIALTVRSDEELERASEEASAPRSFVDKGSSSSLGTFGELLQKKLK</sequence>
<dbReference type="GO" id="GO:0003729">
    <property type="term" value="F:mRNA binding"/>
    <property type="evidence" value="ECO:0007669"/>
    <property type="project" value="UniProtKB-ARBA"/>
</dbReference>
<comment type="similarity">
    <text evidence="1">Belongs to the bacterial ribosomal protein bS1 family.</text>
</comment>
<dbReference type="InterPro" id="IPR050437">
    <property type="entry name" value="Ribos_protein_bS1-like"/>
</dbReference>
<dbReference type="PRINTS" id="PR00681">
    <property type="entry name" value="RIBOSOMALS1"/>
</dbReference>
<dbReference type="Gene3D" id="2.40.50.140">
    <property type="entry name" value="Nucleic acid-binding proteins"/>
    <property type="match status" value="5"/>
</dbReference>
<dbReference type="PROSITE" id="PS50126">
    <property type="entry name" value="S1"/>
    <property type="match status" value="5"/>
</dbReference>
<feature type="region of interest" description="Disordered" evidence="4">
    <location>
        <begin position="1"/>
        <end position="56"/>
    </location>
</feature>
<evidence type="ECO:0000256" key="4">
    <source>
        <dbReference type="SAM" id="MobiDB-lite"/>
    </source>
</evidence>
<name>A0A5B8XV87_9DELT</name>
<dbReference type="CDD" id="cd05688">
    <property type="entry name" value="S1_RPS1_repeat_ec3"/>
    <property type="match status" value="1"/>
</dbReference>
<dbReference type="Pfam" id="PF00575">
    <property type="entry name" value="S1"/>
    <property type="match status" value="4"/>
</dbReference>
<dbReference type="SUPFAM" id="SSF50249">
    <property type="entry name" value="Nucleic acid-binding proteins"/>
    <property type="match status" value="5"/>
</dbReference>
<reference evidence="6 7" key="1">
    <citation type="submission" date="2019-08" db="EMBL/GenBank/DDBJ databases">
        <authorList>
            <person name="Liang Q."/>
        </authorList>
    </citation>
    <scope>NUCLEOTIDE SEQUENCE [LARGE SCALE GENOMIC DNA]</scope>
    <source>
        <strain evidence="6 7">V1718</strain>
    </source>
</reference>
<evidence type="ECO:0000256" key="2">
    <source>
        <dbReference type="ARBA" id="ARBA00022980"/>
    </source>
</evidence>
<dbReference type="Proteomes" id="UP000321595">
    <property type="component" value="Chromosome"/>
</dbReference>
<gene>
    <name evidence="6" type="ORF">FRD01_08930</name>
</gene>
<dbReference type="RefSeq" id="WP_146959044.1">
    <property type="nucleotide sequence ID" value="NZ_CP042467.1"/>
</dbReference>
<dbReference type="EMBL" id="CP042467">
    <property type="protein sequence ID" value="QED27359.1"/>
    <property type="molecule type" value="Genomic_DNA"/>
</dbReference>
<keyword evidence="2" id="KW-0689">Ribosomal protein</keyword>
<keyword evidence="3" id="KW-0687">Ribonucleoprotein</keyword>
<feature type="domain" description="S1 motif" evidence="5">
    <location>
        <begin position="165"/>
        <end position="231"/>
    </location>
</feature>
<dbReference type="KEGG" id="bbae:FRD01_08930"/>
<feature type="region of interest" description="Disordered" evidence="4">
    <location>
        <begin position="496"/>
        <end position="532"/>
    </location>
</feature>
<proteinExistence type="inferred from homology"/>
<feature type="domain" description="S1 motif" evidence="5">
    <location>
        <begin position="425"/>
        <end position="493"/>
    </location>
</feature>
<evidence type="ECO:0000256" key="1">
    <source>
        <dbReference type="ARBA" id="ARBA00006767"/>
    </source>
</evidence>
<dbReference type="SMART" id="SM00316">
    <property type="entry name" value="S1"/>
    <property type="match status" value="5"/>
</dbReference>
<dbReference type="GO" id="GO:1990904">
    <property type="term" value="C:ribonucleoprotein complex"/>
    <property type="evidence" value="ECO:0007669"/>
    <property type="project" value="UniProtKB-KW"/>
</dbReference>
<evidence type="ECO:0000256" key="3">
    <source>
        <dbReference type="ARBA" id="ARBA00023274"/>
    </source>
</evidence>
<keyword evidence="7" id="KW-1185">Reference proteome</keyword>
<dbReference type="GO" id="GO:0005737">
    <property type="term" value="C:cytoplasm"/>
    <property type="evidence" value="ECO:0007669"/>
    <property type="project" value="UniProtKB-ARBA"/>
</dbReference>
<evidence type="ECO:0000259" key="5">
    <source>
        <dbReference type="PROSITE" id="PS50126"/>
    </source>
</evidence>
<dbReference type="GO" id="GO:0005840">
    <property type="term" value="C:ribosome"/>
    <property type="evidence" value="ECO:0007669"/>
    <property type="project" value="UniProtKB-KW"/>
</dbReference>
<dbReference type="OrthoDB" id="9804077at2"/>
<protein>
    <submittedName>
        <fullName evidence="6">S1 RNA-binding domain-containing protein</fullName>
    </submittedName>
</protein>
<dbReference type="InterPro" id="IPR035104">
    <property type="entry name" value="Ribosomal_protein_S1-like"/>
</dbReference>